<organism evidence="1 2">
    <name type="scientific">Anaerolinea thermophila</name>
    <dbReference type="NCBI Taxonomy" id="167964"/>
    <lineage>
        <taxon>Bacteria</taxon>
        <taxon>Bacillati</taxon>
        <taxon>Chloroflexota</taxon>
        <taxon>Anaerolineae</taxon>
        <taxon>Anaerolineales</taxon>
        <taxon>Anaerolineaceae</taxon>
        <taxon>Anaerolinea</taxon>
    </lineage>
</organism>
<evidence type="ECO:0000313" key="1">
    <source>
        <dbReference type="EMBL" id="KUK46059.1"/>
    </source>
</evidence>
<dbReference type="PANTHER" id="PTHR33361">
    <property type="entry name" value="GLR0591 PROTEIN"/>
    <property type="match status" value="1"/>
</dbReference>
<dbReference type="InterPro" id="IPR010281">
    <property type="entry name" value="DUF885"/>
</dbReference>
<dbReference type="AlphaFoldDB" id="A0A101FX28"/>
<evidence type="ECO:0008006" key="3">
    <source>
        <dbReference type="Google" id="ProtNLM"/>
    </source>
</evidence>
<gene>
    <name evidence="1" type="ORF">XD73_1070</name>
</gene>
<dbReference type="PATRIC" id="fig|167964.4.peg.935"/>
<dbReference type="PANTHER" id="PTHR33361:SF2">
    <property type="entry name" value="DUF885 DOMAIN-CONTAINING PROTEIN"/>
    <property type="match status" value="1"/>
</dbReference>
<comment type="caution">
    <text evidence="1">The sequence shown here is derived from an EMBL/GenBank/DDBJ whole genome shotgun (WGS) entry which is preliminary data.</text>
</comment>
<dbReference type="Pfam" id="PF05960">
    <property type="entry name" value="DUF885"/>
    <property type="match status" value="1"/>
</dbReference>
<reference evidence="1 2" key="1">
    <citation type="journal article" date="2015" name="MBio">
        <title>Genome-Resolved Metagenomic Analysis Reveals Roles for Candidate Phyla and Other Microbial Community Members in Biogeochemical Transformations in Oil Reservoirs.</title>
        <authorList>
            <person name="Hu P."/>
            <person name="Tom L."/>
            <person name="Singh A."/>
            <person name="Thomas B.C."/>
            <person name="Baker B.J."/>
            <person name="Piceno Y.M."/>
            <person name="Andersen G.L."/>
            <person name="Banfield J.F."/>
        </authorList>
    </citation>
    <scope>NUCLEOTIDE SEQUENCE [LARGE SCALE GENOMIC DNA]</scope>
    <source>
        <strain evidence="1">46_16</strain>
    </source>
</reference>
<proteinExistence type="predicted"/>
<sequence>MPLYVIVILIVLGLLFTWLIYSLVCGTPPSINMAVERLSLKMILNDPEALTTLGMIDNTPLDFHSGQLTDVSPSAAQRKHQLDREGLALIRRYQGRDLSYQQQVTYQMMRWYFEQNLRGHRFTYHWEPNTVFMGPYPVNHVFGVQIDLINFLTTYHQIKGQRSARRYIQRLNMIPSKIAGLLESLNLRQEAGVIPPKFVIEKSLRQIEDFLSTPIEENPLYTSFTEKAKASERFPESAVEHWQDRVRDAIENEVNLPYRLLQNYLEDSLALASDEDGVWKLPDGDAYYAFLLRNHTTIDATPEEIHRLGLDEVEAIEDSIREVLEDLGLPTENPGVQLKALMADSQFHFTGENRRELIRRDYQDILDEINQKMPDVFSFGALDEILVERLPEFREPDSPIAYGEAPAVDGSRPGRMWINLRDPDNIYQWGMRTLAYHEGIPGHVYQLAQAQKIKGFPTFRKTHFFNAYVEGWALYAERLGWELGQEDALSNLGRLQGLLWRAARLVVDTGIHVKGWTRQEAIDYMVGTTGLPERDVVTEVERYIVMPGQACAYYIGYLKVLGLRQKAGAILGDKFQLKEFHDVIINSGALPLKLLEQIVDDYIDQKAGFRKI</sequence>
<dbReference type="Proteomes" id="UP000064249">
    <property type="component" value="Unassembled WGS sequence"/>
</dbReference>
<protein>
    <recommendedName>
        <fullName evidence="3">DUF885 domain-containing protein</fullName>
    </recommendedName>
</protein>
<name>A0A101FX28_9CHLR</name>
<accession>A0A101FX28</accession>
<evidence type="ECO:0000313" key="2">
    <source>
        <dbReference type="Proteomes" id="UP000064249"/>
    </source>
</evidence>
<dbReference type="EMBL" id="LGFU01000080">
    <property type="protein sequence ID" value="KUK46059.1"/>
    <property type="molecule type" value="Genomic_DNA"/>
</dbReference>